<sequence>MAIHDEENTGPDKLKNVNNENHQRNAPGNHPDPSAKRNVGLNGDLERNDQKDNLENLHITGNETTGMGHLDRDSREATSQGPGFEVEGSDTAMDSDTNGIRMNDQPFGEDQQSSDKNQDAGKI</sequence>
<reference evidence="2 3" key="1">
    <citation type="submission" date="2020-01" db="EMBL/GenBank/DDBJ databases">
        <authorList>
            <person name="Kim M."/>
        </authorList>
    </citation>
    <scope>NUCLEOTIDE SEQUENCE [LARGE SCALE GENOMIC DNA]</scope>
    <source>
        <strain evidence="2 3">BT10</strain>
    </source>
</reference>
<protein>
    <submittedName>
        <fullName evidence="2">Uncharacterized protein</fullName>
    </submittedName>
</protein>
<organism evidence="2 3">
    <name type="scientific">Nibribacter ruber</name>
    <dbReference type="NCBI Taxonomy" id="2698458"/>
    <lineage>
        <taxon>Bacteria</taxon>
        <taxon>Pseudomonadati</taxon>
        <taxon>Bacteroidota</taxon>
        <taxon>Cytophagia</taxon>
        <taxon>Cytophagales</taxon>
        <taxon>Hymenobacteraceae</taxon>
        <taxon>Nibribacter</taxon>
    </lineage>
</organism>
<feature type="compositionally biased region" description="Polar residues" evidence="1">
    <location>
        <begin position="16"/>
        <end position="26"/>
    </location>
</feature>
<dbReference type="Proteomes" id="UP000464214">
    <property type="component" value="Chromosome"/>
</dbReference>
<evidence type="ECO:0000313" key="2">
    <source>
        <dbReference type="EMBL" id="QHL86717.1"/>
    </source>
</evidence>
<dbReference type="RefSeq" id="WP_160689384.1">
    <property type="nucleotide sequence ID" value="NZ_CP047897.1"/>
</dbReference>
<evidence type="ECO:0000313" key="3">
    <source>
        <dbReference type="Proteomes" id="UP000464214"/>
    </source>
</evidence>
<proteinExistence type="predicted"/>
<evidence type="ECO:0000256" key="1">
    <source>
        <dbReference type="SAM" id="MobiDB-lite"/>
    </source>
</evidence>
<gene>
    <name evidence="2" type="ORF">GU926_04400</name>
</gene>
<dbReference type="AlphaFoldDB" id="A0A6P1NSP2"/>
<keyword evidence="3" id="KW-1185">Reference proteome</keyword>
<feature type="region of interest" description="Disordered" evidence="1">
    <location>
        <begin position="1"/>
        <end position="123"/>
    </location>
</feature>
<dbReference type="KEGG" id="nib:GU926_04400"/>
<feature type="compositionally biased region" description="Basic and acidic residues" evidence="1">
    <location>
        <begin position="1"/>
        <end position="15"/>
    </location>
</feature>
<name>A0A6P1NSP2_9BACT</name>
<accession>A0A6P1NSP2</accession>
<feature type="compositionally biased region" description="Basic and acidic residues" evidence="1">
    <location>
        <begin position="44"/>
        <end position="55"/>
    </location>
</feature>
<dbReference type="EMBL" id="CP047897">
    <property type="protein sequence ID" value="QHL86717.1"/>
    <property type="molecule type" value="Genomic_DNA"/>
</dbReference>